<evidence type="ECO:0000256" key="4">
    <source>
        <dbReference type="ARBA" id="ARBA00022832"/>
    </source>
</evidence>
<comment type="subcellular location">
    <subcellularLocation>
        <location evidence="8">Cytoplasm</location>
    </subcellularLocation>
</comment>
<dbReference type="InterPro" id="IPR008278">
    <property type="entry name" value="4-PPantetheinyl_Trfase_dom"/>
</dbReference>
<keyword evidence="4 8" id="KW-0276">Fatty acid metabolism</keyword>
<keyword evidence="1 8" id="KW-0444">Lipid biosynthesis</keyword>
<keyword evidence="11" id="KW-1185">Reference proteome</keyword>
<dbReference type="GO" id="GO:0008897">
    <property type="term" value="F:holo-[acyl-carrier-protein] synthase activity"/>
    <property type="evidence" value="ECO:0007669"/>
    <property type="project" value="UniProtKB-UniRule"/>
</dbReference>
<evidence type="ECO:0000256" key="8">
    <source>
        <dbReference type="HAMAP-Rule" id="MF_00101"/>
    </source>
</evidence>
<dbReference type="InterPro" id="IPR004568">
    <property type="entry name" value="Ppantetheine-prot_Trfase_dom"/>
</dbReference>
<evidence type="ECO:0000256" key="2">
    <source>
        <dbReference type="ARBA" id="ARBA00022679"/>
    </source>
</evidence>
<evidence type="ECO:0000256" key="1">
    <source>
        <dbReference type="ARBA" id="ARBA00022516"/>
    </source>
</evidence>
<feature type="binding site" evidence="8">
    <location>
        <position position="6"/>
    </location>
    <ligand>
        <name>Mg(2+)</name>
        <dbReference type="ChEBI" id="CHEBI:18420"/>
    </ligand>
</feature>
<dbReference type="HAMAP" id="MF_00101">
    <property type="entry name" value="AcpS"/>
    <property type="match status" value="1"/>
</dbReference>
<comment type="caution">
    <text evidence="10">The sequence shown here is derived from an EMBL/GenBank/DDBJ whole genome shotgun (WGS) entry which is preliminary data.</text>
</comment>
<dbReference type="NCBIfam" id="TIGR00556">
    <property type="entry name" value="pantethn_trn"/>
    <property type="match status" value="1"/>
</dbReference>
<evidence type="ECO:0000256" key="6">
    <source>
        <dbReference type="ARBA" id="ARBA00023098"/>
    </source>
</evidence>
<evidence type="ECO:0000256" key="3">
    <source>
        <dbReference type="ARBA" id="ARBA00022723"/>
    </source>
</evidence>
<evidence type="ECO:0000313" key="10">
    <source>
        <dbReference type="EMBL" id="TBR80157.1"/>
    </source>
</evidence>
<evidence type="ECO:0000313" key="11">
    <source>
        <dbReference type="Proteomes" id="UP000292583"/>
    </source>
</evidence>
<reference evidence="10 11" key="1">
    <citation type="submission" date="2018-07" db="EMBL/GenBank/DDBJ databases">
        <title>Campylobacter zealandensis sp. nov., isolated from birds and water in New Zealand.</title>
        <authorList>
            <person name="Wilkinson D.A."/>
            <person name="Biggs P.J."/>
            <person name="French N.P."/>
            <person name="Midwinter A.C."/>
        </authorList>
    </citation>
    <scope>NUCLEOTIDE SEQUENCE [LARGE SCALE GENOMIC DNA]</scope>
    <source>
        <strain evidence="10 11">B423b</strain>
    </source>
</reference>
<keyword evidence="2 8" id="KW-0808">Transferase</keyword>
<keyword evidence="7 8" id="KW-0275">Fatty acid biosynthesis</keyword>
<gene>
    <name evidence="8" type="primary">acpS</name>
    <name evidence="10" type="ORF">DU473_06180</name>
</gene>
<feature type="domain" description="4'-phosphopantetheinyl transferase" evidence="9">
    <location>
        <begin position="3"/>
        <end position="112"/>
    </location>
</feature>
<comment type="function">
    <text evidence="8">Transfers the 4'-phosphopantetheine moiety from coenzyme A to a Ser of acyl-carrier-protein.</text>
</comment>
<dbReference type="InterPro" id="IPR002582">
    <property type="entry name" value="ACPS"/>
</dbReference>
<protein>
    <recommendedName>
        <fullName evidence="8">Holo-[acyl-carrier-protein] synthase</fullName>
        <shortName evidence="8">Holo-ACP synthase</shortName>
        <ecNumber evidence="8">2.7.8.7</ecNumber>
    </recommendedName>
    <alternativeName>
        <fullName evidence="8">4'-phosphopantetheinyl transferase AcpS</fullName>
    </alternativeName>
</protein>
<organism evidence="10 11">
    <name type="scientific">Campylobacter novaezeelandiae</name>
    <dbReference type="NCBI Taxonomy" id="2267891"/>
    <lineage>
        <taxon>Bacteria</taxon>
        <taxon>Pseudomonadati</taxon>
        <taxon>Campylobacterota</taxon>
        <taxon>Epsilonproteobacteria</taxon>
        <taxon>Campylobacterales</taxon>
        <taxon>Campylobacteraceae</taxon>
        <taxon>Campylobacter</taxon>
    </lineage>
</organism>
<evidence type="ECO:0000259" key="9">
    <source>
        <dbReference type="Pfam" id="PF01648"/>
    </source>
</evidence>
<proteinExistence type="inferred from homology"/>
<evidence type="ECO:0000256" key="7">
    <source>
        <dbReference type="ARBA" id="ARBA00023160"/>
    </source>
</evidence>
<dbReference type="InterPro" id="IPR037143">
    <property type="entry name" value="4-PPantetheinyl_Trfase_dom_sf"/>
</dbReference>
<comment type="cofactor">
    <cofactor evidence="8">
        <name>Mg(2+)</name>
        <dbReference type="ChEBI" id="CHEBI:18420"/>
    </cofactor>
</comment>
<evidence type="ECO:0000256" key="5">
    <source>
        <dbReference type="ARBA" id="ARBA00022842"/>
    </source>
</evidence>
<dbReference type="RefSeq" id="WP_131186739.1">
    <property type="nucleotide sequence ID" value="NZ_QPGR01000011.1"/>
</dbReference>
<keyword evidence="6 8" id="KW-0443">Lipid metabolism</keyword>
<dbReference type="Proteomes" id="UP000292583">
    <property type="component" value="Unassembled WGS sequence"/>
</dbReference>
<keyword evidence="5 8" id="KW-0460">Magnesium</keyword>
<sequence length="117" mass="13011">MEVGCDIVCISRIEKIYQRHGKNFLDKFLSIEEQKLIKNSKTLAGFWAAKEAASKALGVGISLECDFFDIQISKTKKNAPVLNFSSKIKEKFNISSQSLSISHDGNFAIAVVVLTRN</sequence>
<comment type="similarity">
    <text evidence="8">Belongs to the P-Pant transferase superfamily. AcpS family.</text>
</comment>
<dbReference type="NCBIfam" id="TIGR00516">
    <property type="entry name" value="acpS"/>
    <property type="match status" value="1"/>
</dbReference>
<dbReference type="GO" id="GO:0000287">
    <property type="term" value="F:magnesium ion binding"/>
    <property type="evidence" value="ECO:0007669"/>
    <property type="project" value="UniProtKB-UniRule"/>
</dbReference>
<keyword evidence="8" id="KW-0963">Cytoplasm</keyword>
<dbReference type="Pfam" id="PF01648">
    <property type="entry name" value="ACPS"/>
    <property type="match status" value="1"/>
</dbReference>
<dbReference type="Gene3D" id="3.90.470.20">
    <property type="entry name" value="4'-phosphopantetheinyl transferase domain"/>
    <property type="match status" value="1"/>
</dbReference>
<comment type="catalytic activity">
    <reaction evidence="8">
        <text>apo-[ACP] + CoA = holo-[ACP] + adenosine 3',5'-bisphosphate + H(+)</text>
        <dbReference type="Rhea" id="RHEA:12068"/>
        <dbReference type="Rhea" id="RHEA-COMP:9685"/>
        <dbReference type="Rhea" id="RHEA-COMP:9690"/>
        <dbReference type="ChEBI" id="CHEBI:15378"/>
        <dbReference type="ChEBI" id="CHEBI:29999"/>
        <dbReference type="ChEBI" id="CHEBI:57287"/>
        <dbReference type="ChEBI" id="CHEBI:58343"/>
        <dbReference type="ChEBI" id="CHEBI:64479"/>
        <dbReference type="EC" id="2.7.8.7"/>
    </reaction>
</comment>
<dbReference type="AlphaFoldDB" id="A0A4V2JQF6"/>
<accession>A0A4V2JQF6</accession>
<feature type="binding site" evidence="8">
    <location>
        <position position="51"/>
    </location>
    <ligand>
        <name>Mg(2+)</name>
        <dbReference type="ChEBI" id="CHEBI:18420"/>
    </ligand>
</feature>
<dbReference type="EC" id="2.7.8.7" evidence="8"/>
<dbReference type="GO" id="GO:0005737">
    <property type="term" value="C:cytoplasm"/>
    <property type="evidence" value="ECO:0007669"/>
    <property type="project" value="UniProtKB-SubCell"/>
</dbReference>
<name>A0A4V2JQF6_9BACT</name>
<dbReference type="OrthoDB" id="517356at2"/>
<dbReference type="GO" id="GO:0006633">
    <property type="term" value="P:fatty acid biosynthetic process"/>
    <property type="evidence" value="ECO:0007669"/>
    <property type="project" value="UniProtKB-UniRule"/>
</dbReference>
<dbReference type="EMBL" id="QPGR01000011">
    <property type="protein sequence ID" value="TBR80157.1"/>
    <property type="molecule type" value="Genomic_DNA"/>
</dbReference>
<dbReference type="SUPFAM" id="SSF56214">
    <property type="entry name" value="4'-phosphopantetheinyl transferase"/>
    <property type="match status" value="1"/>
</dbReference>
<keyword evidence="3 8" id="KW-0479">Metal-binding</keyword>